<protein>
    <submittedName>
        <fullName evidence="4">RNA polymerase sigma factor SigJ</fullName>
    </submittedName>
</protein>
<dbReference type="NCBIfam" id="TIGR02937">
    <property type="entry name" value="sigma70-ECF"/>
    <property type="match status" value="1"/>
</dbReference>
<evidence type="ECO:0000313" key="4">
    <source>
        <dbReference type="EMBL" id="PFK42896.1"/>
    </source>
</evidence>
<dbReference type="GO" id="GO:0006352">
    <property type="term" value="P:DNA-templated transcription initiation"/>
    <property type="evidence" value="ECO:0007669"/>
    <property type="project" value="InterPro"/>
</dbReference>
<dbReference type="Pfam" id="PF04542">
    <property type="entry name" value="Sigma70_r2"/>
    <property type="match status" value="1"/>
</dbReference>
<dbReference type="SUPFAM" id="SSF88946">
    <property type="entry name" value="Sigma2 domain of RNA polymerase sigma factors"/>
    <property type="match status" value="1"/>
</dbReference>
<dbReference type="Pfam" id="PF08281">
    <property type="entry name" value="Sigma70_r4_2"/>
    <property type="match status" value="1"/>
</dbReference>
<evidence type="ECO:0000313" key="5">
    <source>
        <dbReference type="Proteomes" id="UP000242656"/>
    </source>
</evidence>
<dbReference type="AlphaFoldDB" id="A0A2B0MQ25"/>
<comment type="subunit">
    <text evidence="1">Interacts transiently with the RNA polymerase catalytic core formed by RpoA, RpoB, RpoC and RpoZ (2 alpha, 1 beta, 1 beta' and 1 omega subunit) to form the RNA polymerase holoenzyme that can initiate transcription.</text>
</comment>
<reference evidence="4 5" key="1">
    <citation type="submission" date="2017-09" db="EMBL/GenBank/DDBJ databases">
        <title>Large-scale bioinformatics analysis of Bacillus genomes uncovers conserved roles of natural products in bacterial physiology.</title>
        <authorList>
            <consortium name="Agbiome Team Llc"/>
            <person name="Bleich R.M."/>
            <person name="Grubbs K.J."/>
            <person name="Santa Maria K.C."/>
            <person name="Allen S.E."/>
            <person name="Farag S."/>
            <person name="Shank E.A."/>
            <person name="Bowers A."/>
        </authorList>
    </citation>
    <scope>NUCLEOTIDE SEQUENCE [LARGE SCALE GENOMIC DNA]</scope>
    <source>
        <strain evidence="4 5">AFS083043</strain>
    </source>
</reference>
<dbReference type="InterPro" id="IPR036388">
    <property type="entry name" value="WH-like_DNA-bd_sf"/>
</dbReference>
<feature type="domain" description="RNA polymerase sigma-70 region 2" evidence="2">
    <location>
        <begin position="6"/>
        <end position="71"/>
    </location>
</feature>
<evidence type="ECO:0000259" key="3">
    <source>
        <dbReference type="Pfam" id="PF08281"/>
    </source>
</evidence>
<dbReference type="InterPro" id="IPR013325">
    <property type="entry name" value="RNA_pol_sigma_r2"/>
</dbReference>
<evidence type="ECO:0000259" key="2">
    <source>
        <dbReference type="Pfam" id="PF04542"/>
    </source>
</evidence>
<evidence type="ECO:0000256" key="1">
    <source>
        <dbReference type="ARBA" id="ARBA00011344"/>
    </source>
</evidence>
<dbReference type="InterPro" id="IPR013324">
    <property type="entry name" value="RNA_pol_sigma_r3/r4-like"/>
</dbReference>
<dbReference type="Proteomes" id="UP000242656">
    <property type="component" value="Unassembled WGS sequence"/>
</dbReference>
<dbReference type="EMBL" id="NUWN01000036">
    <property type="protein sequence ID" value="PFK42896.1"/>
    <property type="molecule type" value="Genomic_DNA"/>
</dbReference>
<dbReference type="NCBIfam" id="NF007214">
    <property type="entry name" value="PRK09636.1"/>
    <property type="match status" value="1"/>
</dbReference>
<dbReference type="InterPro" id="IPR052704">
    <property type="entry name" value="ECF_Sigma-70_Domain"/>
</dbReference>
<accession>A0A2B0MQ25</accession>
<dbReference type="SUPFAM" id="SSF54427">
    <property type="entry name" value="NTF2-like"/>
    <property type="match status" value="1"/>
</dbReference>
<dbReference type="GO" id="GO:0016987">
    <property type="term" value="F:sigma factor activity"/>
    <property type="evidence" value="ECO:0007669"/>
    <property type="project" value="InterPro"/>
</dbReference>
<dbReference type="Gene3D" id="1.10.10.10">
    <property type="entry name" value="Winged helix-like DNA-binding domain superfamily/Winged helix DNA-binding domain"/>
    <property type="match status" value="1"/>
</dbReference>
<organism evidence="4 5">
    <name type="scientific">Bacillus cereus</name>
    <dbReference type="NCBI Taxonomy" id="1396"/>
    <lineage>
        <taxon>Bacteria</taxon>
        <taxon>Bacillati</taxon>
        <taxon>Bacillota</taxon>
        <taxon>Bacilli</taxon>
        <taxon>Bacillales</taxon>
        <taxon>Bacillaceae</taxon>
        <taxon>Bacillus</taxon>
        <taxon>Bacillus cereus group</taxon>
    </lineage>
</organism>
<comment type="caution">
    <text evidence="4">The sequence shown here is derived from an EMBL/GenBank/DDBJ whole genome shotgun (WGS) entry which is preliminary data.</text>
</comment>
<dbReference type="InterPro" id="IPR014284">
    <property type="entry name" value="RNA_pol_sigma-70_dom"/>
</dbReference>
<name>A0A2B0MQ25_BACCE</name>
<dbReference type="PANTHER" id="PTHR30173">
    <property type="entry name" value="SIGMA 19 FACTOR"/>
    <property type="match status" value="1"/>
</dbReference>
<proteinExistence type="predicted"/>
<gene>
    <name evidence="4" type="ORF">COI93_11410</name>
</gene>
<dbReference type="InterPro" id="IPR007627">
    <property type="entry name" value="RNA_pol_sigma70_r2"/>
</dbReference>
<dbReference type="GO" id="GO:0003677">
    <property type="term" value="F:DNA binding"/>
    <property type="evidence" value="ECO:0007669"/>
    <property type="project" value="InterPro"/>
</dbReference>
<sequence length="289" mass="33014">MEMEQLYQVYKPLLFSLAYRMLGSVMDAEDIVHDTFLSLSQIEETESVDNVKAYLCKMVTNRAIDKLRSAAHKRNVYVGVWLPEPLVEESDDPSMTYIMKESISTAYLLLLEQLSEIERAVFILREVFGYDYDEIASIVEKSSINCRQIFHRARKSVLAKPKPSKLNTKQMAAYVEQFVASLRRGDVQEMLAILKTDAIFKSDGGGKVTTALKPIYTSERIVRLFSGIIKKLPEEHSITFKMVNGIPGVIVNVNNHATYVLSFEFQEEKIGSIYMMLNPEKLIHLNRNV</sequence>
<dbReference type="Gene3D" id="1.10.1740.10">
    <property type="match status" value="1"/>
</dbReference>
<dbReference type="PANTHER" id="PTHR30173:SF36">
    <property type="entry name" value="ECF RNA POLYMERASE SIGMA FACTOR SIGJ"/>
    <property type="match status" value="1"/>
</dbReference>
<feature type="domain" description="RNA polymerase sigma factor 70 region 4 type 2" evidence="3">
    <location>
        <begin position="106"/>
        <end position="156"/>
    </location>
</feature>
<dbReference type="InterPro" id="IPR013249">
    <property type="entry name" value="RNA_pol_sigma70_r4_t2"/>
</dbReference>
<dbReference type="InterPro" id="IPR032710">
    <property type="entry name" value="NTF2-like_dom_sf"/>
</dbReference>
<dbReference type="NCBIfam" id="TIGR02957">
    <property type="entry name" value="SigX4"/>
    <property type="match status" value="1"/>
</dbReference>
<dbReference type="InterPro" id="IPR014303">
    <property type="entry name" value="RNA_pol_sigma-70_ECF"/>
</dbReference>
<dbReference type="SUPFAM" id="SSF88659">
    <property type="entry name" value="Sigma3 and sigma4 domains of RNA polymerase sigma factors"/>
    <property type="match status" value="1"/>
</dbReference>
<dbReference type="RefSeq" id="WP_098490889.1">
    <property type="nucleotide sequence ID" value="NZ_NUWN01000036.1"/>
</dbReference>